<sequence length="146" mass="16172">MLCGEIARATRAKERLERELADSIALGKQLRDSFNREVASGSKFFKSESGKIYLECVKADFKEDFEKSAEFEMVALAKAEDVYDQTIRECRATLSSSGQFPREDFMFLDPSVANLLEPEEAGVVIPQNEEVNAIVVPANDSANVGV</sequence>
<name>A0AAW2THV0_SESRA</name>
<gene>
    <name evidence="1" type="ORF">Sradi_2058000</name>
</gene>
<evidence type="ECO:0000313" key="1">
    <source>
        <dbReference type="EMBL" id="KAL0404172.1"/>
    </source>
</evidence>
<reference evidence="1" key="1">
    <citation type="submission" date="2020-06" db="EMBL/GenBank/DDBJ databases">
        <authorList>
            <person name="Li T."/>
            <person name="Hu X."/>
            <person name="Zhang T."/>
            <person name="Song X."/>
            <person name="Zhang H."/>
            <person name="Dai N."/>
            <person name="Sheng W."/>
            <person name="Hou X."/>
            <person name="Wei L."/>
        </authorList>
    </citation>
    <scope>NUCLEOTIDE SEQUENCE</scope>
    <source>
        <strain evidence="1">G02</strain>
        <tissue evidence="1">Leaf</tissue>
    </source>
</reference>
<comment type="caution">
    <text evidence="1">The sequence shown here is derived from an EMBL/GenBank/DDBJ whole genome shotgun (WGS) entry which is preliminary data.</text>
</comment>
<dbReference type="AlphaFoldDB" id="A0AAW2THV0"/>
<protein>
    <submittedName>
        <fullName evidence="1">Uncharacterized protein</fullName>
    </submittedName>
</protein>
<organism evidence="1">
    <name type="scientific">Sesamum radiatum</name>
    <name type="common">Black benniseed</name>
    <dbReference type="NCBI Taxonomy" id="300843"/>
    <lineage>
        <taxon>Eukaryota</taxon>
        <taxon>Viridiplantae</taxon>
        <taxon>Streptophyta</taxon>
        <taxon>Embryophyta</taxon>
        <taxon>Tracheophyta</taxon>
        <taxon>Spermatophyta</taxon>
        <taxon>Magnoliopsida</taxon>
        <taxon>eudicotyledons</taxon>
        <taxon>Gunneridae</taxon>
        <taxon>Pentapetalae</taxon>
        <taxon>asterids</taxon>
        <taxon>lamiids</taxon>
        <taxon>Lamiales</taxon>
        <taxon>Pedaliaceae</taxon>
        <taxon>Sesamum</taxon>
    </lineage>
</organism>
<reference evidence="1" key="2">
    <citation type="journal article" date="2024" name="Plant">
        <title>Genomic evolution and insights into agronomic trait innovations of Sesamum species.</title>
        <authorList>
            <person name="Miao H."/>
            <person name="Wang L."/>
            <person name="Qu L."/>
            <person name="Liu H."/>
            <person name="Sun Y."/>
            <person name="Le M."/>
            <person name="Wang Q."/>
            <person name="Wei S."/>
            <person name="Zheng Y."/>
            <person name="Lin W."/>
            <person name="Duan Y."/>
            <person name="Cao H."/>
            <person name="Xiong S."/>
            <person name="Wang X."/>
            <person name="Wei L."/>
            <person name="Li C."/>
            <person name="Ma Q."/>
            <person name="Ju M."/>
            <person name="Zhao R."/>
            <person name="Li G."/>
            <person name="Mu C."/>
            <person name="Tian Q."/>
            <person name="Mei H."/>
            <person name="Zhang T."/>
            <person name="Gao T."/>
            <person name="Zhang H."/>
        </authorList>
    </citation>
    <scope>NUCLEOTIDE SEQUENCE</scope>
    <source>
        <strain evidence="1">G02</strain>
    </source>
</reference>
<dbReference type="EMBL" id="JACGWJ010000008">
    <property type="protein sequence ID" value="KAL0404172.1"/>
    <property type="molecule type" value="Genomic_DNA"/>
</dbReference>
<proteinExistence type="predicted"/>
<accession>A0AAW2THV0</accession>